<feature type="region of interest" description="Disordered" evidence="1">
    <location>
        <begin position="151"/>
        <end position="170"/>
    </location>
</feature>
<organism evidence="3 4">
    <name type="scientific">Microcystis panniformis Mp_MB_F_20051200_S9</name>
    <dbReference type="NCBI Taxonomy" id="2486223"/>
    <lineage>
        <taxon>Bacteria</taxon>
        <taxon>Bacillati</taxon>
        <taxon>Cyanobacteriota</taxon>
        <taxon>Cyanophyceae</taxon>
        <taxon>Oscillatoriophycideae</taxon>
        <taxon>Chroococcales</taxon>
        <taxon>Microcystaceae</taxon>
        <taxon>Microcystis</taxon>
    </lineage>
</organism>
<reference evidence="3 4" key="1">
    <citation type="submission" date="2019-01" db="EMBL/GenBank/DDBJ databases">
        <title>Coherence of Microcystis species and biogeography revealed through population genomics.</title>
        <authorList>
            <person name="Perez-Carrascal O.M."/>
            <person name="Terrat Y."/>
            <person name="Giani A."/>
            <person name="Fortin N."/>
            <person name="Tromas N."/>
            <person name="Shapiro B.J."/>
        </authorList>
    </citation>
    <scope>NUCLEOTIDE SEQUENCE [LARGE SCALE GENOMIC DNA]</scope>
    <source>
        <strain evidence="3">Mp_MB_F_20051200_S9</strain>
    </source>
</reference>
<feature type="region of interest" description="Disordered" evidence="1">
    <location>
        <begin position="109"/>
        <end position="145"/>
    </location>
</feature>
<dbReference type="EMBL" id="SFAC01000022">
    <property type="protein sequence ID" value="TRV66236.1"/>
    <property type="molecule type" value="Genomic_DNA"/>
</dbReference>
<feature type="region of interest" description="Disordered" evidence="1">
    <location>
        <begin position="219"/>
        <end position="296"/>
    </location>
</feature>
<dbReference type="Proteomes" id="UP000317165">
    <property type="component" value="Unassembled WGS sequence"/>
</dbReference>
<feature type="compositionally biased region" description="Pro residues" evidence="1">
    <location>
        <begin position="266"/>
        <end position="275"/>
    </location>
</feature>
<feature type="compositionally biased region" description="Polar residues" evidence="1">
    <location>
        <begin position="134"/>
        <end position="145"/>
    </location>
</feature>
<feature type="compositionally biased region" description="Pro residues" evidence="1">
    <location>
        <begin position="160"/>
        <end position="170"/>
    </location>
</feature>
<dbReference type="InterPro" id="IPR003646">
    <property type="entry name" value="SH3-like_bac-type"/>
</dbReference>
<evidence type="ECO:0000256" key="1">
    <source>
        <dbReference type="SAM" id="MobiDB-lite"/>
    </source>
</evidence>
<proteinExistence type="predicted"/>
<comment type="caution">
    <text evidence="3">The sequence shown here is derived from an EMBL/GenBank/DDBJ whole genome shotgun (WGS) entry which is preliminary data.</text>
</comment>
<dbReference type="PROSITE" id="PS51781">
    <property type="entry name" value="SH3B"/>
    <property type="match status" value="1"/>
</dbReference>
<evidence type="ECO:0000259" key="2">
    <source>
        <dbReference type="PROSITE" id="PS51781"/>
    </source>
</evidence>
<dbReference type="AlphaFoldDB" id="A0A552QAJ3"/>
<feature type="compositionally biased region" description="Pro residues" evidence="1">
    <location>
        <begin position="113"/>
        <end position="129"/>
    </location>
</feature>
<feature type="compositionally biased region" description="Polar residues" evidence="1">
    <location>
        <begin position="280"/>
        <end position="294"/>
    </location>
</feature>
<evidence type="ECO:0000313" key="3">
    <source>
        <dbReference type="EMBL" id="TRV66236.1"/>
    </source>
</evidence>
<accession>A0A552QAJ3</accession>
<evidence type="ECO:0000313" key="4">
    <source>
        <dbReference type="Proteomes" id="UP000317165"/>
    </source>
</evidence>
<gene>
    <name evidence="3" type="ORF">EWV53_01430</name>
</gene>
<name>A0A552QAJ3_9CHRO</name>
<sequence>MNDLPREKLKEIIIQYGRSLCDEPQRCEGLLRDLCGQYQKEIAVLVGALKERVPADLLSSQNSTPAVVFLARLTKKLQDNLGLAEEAARWAVESWALALGVISSNDLKTNPSSAPPIPTPVPTPIPTPVPDSAGQPTSSFSVPSTIPVQLPVNPVTIPSQPVPPPTPPSPSNNWTKIAIALGSVGVLALVGSVVHFQEQQKQASDREIAELKAREEQRLEAEQRQREEAERQRKEAEQQLAEEQRRRQEAEARLEAERKYPSQPQIQPPSQPPPKVSSSGTNATVSGTPGTKNIRSGAGTAYAVVGTVRTGDRLQILGSSYDRGGYQWYKVYHPQSGTTGWIAAQLISSD</sequence>
<feature type="domain" description="SH3b" evidence="2">
    <location>
        <begin position="280"/>
        <end position="350"/>
    </location>
</feature>
<feature type="compositionally biased region" description="Basic and acidic residues" evidence="1">
    <location>
        <begin position="219"/>
        <end position="260"/>
    </location>
</feature>
<protein>
    <submittedName>
        <fullName evidence="3">SH3 domain-containing protein</fullName>
    </submittedName>
</protein>
<dbReference type="SMART" id="SM00287">
    <property type="entry name" value="SH3b"/>
    <property type="match status" value="1"/>
</dbReference>
<dbReference type="Gene3D" id="2.30.30.40">
    <property type="entry name" value="SH3 Domains"/>
    <property type="match status" value="1"/>
</dbReference>
<dbReference type="Pfam" id="PF08239">
    <property type="entry name" value="SH3_3"/>
    <property type="match status" value="1"/>
</dbReference>